<accession>A0A4U1BRA9</accession>
<evidence type="ECO:0000256" key="1">
    <source>
        <dbReference type="ARBA" id="ARBA00006484"/>
    </source>
</evidence>
<dbReference type="Pfam" id="PF00106">
    <property type="entry name" value="adh_short"/>
    <property type="match status" value="1"/>
</dbReference>
<dbReference type="EMBL" id="SWCJ01000002">
    <property type="protein sequence ID" value="TKB57374.1"/>
    <property type="molecule type" value="Genomic_DNA"/>
</dbReference>
<dbReference type="Proteomes" id="UP000305675">
    <property type="component" value="Unassembled WGS sequence"/>
</dbReference>
<dbReference type="SUPFAM" id="SSF51735">
    <property type="entry name" value="NAD(P)-binding Rossmann-fold domains"/>
    <property type="match status" value="1"/>
</dbReference>
<protein>
    <submittedName>
        <fullName evidence="3">SDR family NAD(P)-dependent oxidoreductase</fullName>
    </submittedName>
</protein>
<keyword evidence="2" id="KW-0560">Oxidoreductase</keyword>
<dbReference type="InterPro" id="IPR020904">
    <property type="entry name" value="Sc_DH/Rdtase_CS"/>
</dbReference>
<dbReference type="PROSITE" id="PS00061">
    <property type="entry name" value="ADH_SHORT"/>
    <property type="match status" value="1"/>
</dbReference>
<evidence type="ECO:0000313" key="4">
    <source>
        <dbReference type="Proteomes" id="UP000305675"/>
    </source>
</evidence>
<reference evidence="3 4" key="1">
    <citation type="submission" date="2019-04" db="EMBL/GenBank/DDBJ databases">
        <authorList>
            <person name="Hwang J.C."/>
        </authorList>
    </citation>
    <scope>NUCLEOTIDE SEQUENCE [LARGE SCALE GENOMIC DNA]</scope>
    <source>
        <strain evidence="3 4">IMCC35002</strain>
    </source>
</reference>
<dbReference type="RefSeq" id="WP_136862020.1">
    <property type="nucleotide sequence ID" value="NZ_SWCJ01000002.1"/>
</dbReference>
<dbReference type="OrthoDB" id="335726at2"/>
<comment type="similarity">
    <text evidence="1">Belongs to the short-chain dehydrogenases/reductases (SDR) family.</text>
</comment>
<proteinExistence type="inferred from homology"/>
<dbReference type="PANTHER" id="PTHR44196:SF1">
    <property type="entry name" value="DEHYDROGENASE_REDUCTASE SDR FAMILY MEMBER 7B"/>
    <property type="match status" value="1"/>
</dbReference>
<comment type="caution">
    <text evidence="3">The sequence shown here is derived from an EMBL/GenBank/DDBJ whole genome shotgun (WGS) entry which is preliminary data.</text>
</comment>
<keyword evidence="4" id="KW-1185">Reference proteome</keyword>
<organism evidence="3 4">
    <name type="scientific">Ferrimonas aestuarii</name>
    <dbReference type="NCBI Taxonomy" id="2569539"/>
    <lineage>
        <taxon>Bacteria</taxon>
        <taxon>Pseudomonadati</taxon>
        <taxon>Pseudomonadota</taxon>
        <taxon>Gammaproteobacteria</taxon>
        <taxon>Alteromonadales</taxon>
        <taxon>Ferrimonadaceae</taxon>
        <taxon>Ferrimonas</taxon>
    </lineage>
</organism>
<dbReference type="Gene3D" id="3.40.50.720">
    <property type="entry name" value="NAD(P)-binding Rossmann-like Domain"/>
    <property type="match status" value="1"/>
</dbReference>
<dbReference type="GO" id="GO:0016020">
    <property type="term" value="C:membrane"/>
    <property type="evidence" value="ECO:0007669"/>
    <property type="project" value="TreeGrafter"/>
</dbReference>
<sequence>MKVLITGATSGIGLQLAKDYLAAGHDIIACGRNPQVLAELNSLGMDTRELDINDNNAIADKLSGIPNLDLVILNAGVCEYINDASQFDGALFERVIQTNLVAVGYCLQALLPSLSSGGQLALMGSMSTALPLPRAEAYGASKAAIDYLAHTLSITLKPQNIQVSLISPGFVKTPLTDKNTFPMPMLVSVEKASRCIIEGLAKGKHHIHFPSLFSYSLYALACLPRSIWNAIALKGMKL</sequence>
<name>A0A4U1BRA9_9GAMM</name>
<dbReference type="PRINTS" id="PR00081">
    <property type="entry name" value="GDHRDH"/>
</dbReference>
<gene>
    <name evidence="3" type="ORF">FCL42_03595</name>
</gene>
<evidence type="ECO:0000256" key="2">
    <source>
        <dbReference type="ARBA" id="ARBA00023002"/>
    </source>
</evidence>
<dbReference type="GO" id="GO:0016491">
    <property type="term" value="F:oxidoreductase activity"/>
    <property type="evidence" value="ECO:0007669"/>
    <property type="project" value="UniProtKB-KW"/>
</dbReference>
<dbReference type="AlphaFoldDB" id="A0A4U1BRA9"/>
<dbReference type="InterPro" id="IPR002347">
    <property type="entry name" value="SDR_fam"/>
</dbReference>
<dbReference type="PANTHER" id="PTHR44196">
    <property type="entry name" value="DEHYDROGENASE/REDUCTASE SDR FAMILY MEMBER 7B"/>
    <property type="match status" value="1"/>
</dbReference>
<dbReference type="InterPro" id="IPR036291">
    <property type="entry name" value="NAD(P)-bd_dom_sf"/>
</dbReference>
<evidence type="ECO:0000313" key="3">
    <source>
        <dbReference type="EMBL" id="TKB57374.1"/>
    </source>
</evidence>